<dbReference type="SUPFAM" id="SSF56219">
    <property type="entry name" value="DNase I-like"/>
    <property type="match status" value="1"/>
</dbReference>
<gene>
    <name evidence="4" type="primary">LOC139352797</name>
</gene>
<dbReference type="GeneID" id="139352797"/>
<organism evidence="3 4">
    <name type="scientific">Drosophila suzukii</name>
    <name type="common">Spotted-wing drosophila fruit fly</name>
    <dbReference type="NCBI Taxonomy" id="28584"/>
    <lineage>
        <taxon>Eukaryota</taxon>
        <taxon>Metazoa</taxon>
        <taxon>Ecdysozoa</taxon>
        <taxon>Arthropoda</taxon>
        <taxon>Hexapoda</taxon>
        <taxon>Insecta</taxon>
        <taxon>Pterygota</taxon>
        <taxon>Neoptera</taxon>
        <taxon>Endopterygota</taxon>
        <taxon>Diptera</taxon>
        <taxon>Brachycera</taxon>
        <taxon>Muscomorpha</taxon>
        <taxon>Ephydroidea</taxon>
        <taxon>Drosophilidae</taxon>
        <taxon>Drosophila</taxon>
        <taxon>Sophophora</taxon>
    </lineage>
</organism>
<feature type="region of interest" description="Disordered" evidence="1">
    <location>
        <begin position="291"/>
        <end position="321"/>
    </location>
</feature>
<keyword evidence="3" id="KW-1185">Reference proteome</keyword>
<feature type="domain" description="Endonuclease/exonuclease/phosphatase" evidence="2">
    <location>
        <begin position="82"/>
        <end position="198"/>
    </location>
</feature>
<reference evidence="4" key="1">
    <citation type="submission" date="2025-08" db="UniProtKB">
        <authorList>
            <consortium name="RefSeq"/>
        </authorList>
    </citation>
    <scope>IDENTIFICATION</scope>
</reference>
<dbReference type="PANTHER" id="PTHR33273">
    <property type="entry name" value="DOMAIN-CONTAINING PROTEIN, PUTATIVE-RELATED"/>
    <property type="match status" value="1"/>
</dbReference>
<accession>A0ABM4TNH9</accession>
<dbReference type="Gene3D" id="3.60.10.10">
    <property type="entry name" value="Endonuclease/exonuclease/phosphatase"/>
    <property type="match status" value="1"/>
</dbReference>
<dbReference type="Proteomes" id="UP001652628">
    <property type="component" value="Chromosome 3"/>
</dbReference>
<evidence type="ECO:0000256" key="1">
    <source>
        <dbReference type="SAM" id="MobiDB-lite"/>
    </source>
</evidence>
<dbReference type="PANTHER" id="PTHR33273:SF4">
    <property type="entry name" value="ENDONUCLEASE_EXONUCLEASE_PHOSPHATASE DOMAIN-CONTAINING PROTEIN"/>
    <property type="match status" value="1"/>
</dbReference>
<dbReference type="CDD" id="cd09077">
    <property type="entry name" value="R1-I-EN"/>
    <property type="match status" value="1"/>
</dbReference>
<dbReference type="InterPro" id="IPR005135">
    <property type="entry name" value="Endo/exonuclease/phosphatase"/>
</dbReference>
<dbReference type="Pfam" id="PF14529">
    <property type="entry name" value="Exo_endo_phos_2"/>
    <property type="match status" value="1"/>
</dbReference>
<dbReference type="InterPro" id="IPR036691">
    <property type="entry name" value="Endo/exonu/phosph_ase_sf"/>
</dbReference>
<proteinExistence type="predicted"/>
<evidence type="ECO:0000259" key="2">
    <source>
        <dbReference type="Pfam" id="PF14529"/>
    </source>
</evidence>
<dbReference type="RefSeq" id="XP_070851528.1">
    <property type="nucleotide sequence ID" value="XM_070995427.1"/>
</dbReference>
<protein>
    <recommendedName>
        <fullName evidence="2">Endonuclease/exonuclease/phosphatase domain-containing protein</fullName>
    </recommendedName>
</protein>
<evidence type="ECO:0000313" key="3">
    <source>
        <dbReference type="Proteomes" id="UP001652628"/>
    </source>
</evidence>
<sequence length="321" mass="35786">MKFLQINLNHCEVAQSLLEQNVIEKNVHMALISEQYRYKNSGEWVTNNSKKSAIWSCGNPRRQISKKKCGNCFARAQVNGIAFYSCYLPPSLSLPQATSALEEIAEDARENRPAVIAGDFNAWATEWGSPRTNARGKALLESFAALDLVLLNSGTKPTFSRAGTSSIIDLTFVNTGLASGSSWEVSDTYTGSDHAAIICTINSRSGPPRVPKTVPGYKIETLDVEMVQMLFEDLSTSGSAEERANHIAEYTKVACDASMQRRGKNPSRRRPAYWWNQSIAEARKDCHRARRAYQRSRGRNILQGKETSPGKNYKREQTQVL</sequence>
<name>A0ABM4TNH9_DROSZ</name>
<evidence type="ECO:0000313" key="4">
    <source>
        <dbReference type="RefSeq" id="XP_070851528.1"/>
    </source>
</evidence>